<keyword evidence="4" id="KW-1185">Reference proteome</keyword>
<proteinExistence type="predicted"/>
<dbReference type="PRINTS" id="PR00420">
    <property type="entry name" value="RNGMNOXGNASE"/>
</dbReference>
<dbReference type="RefSeq" id="WP_307350483.1">
    <property type="nucleotide sequence ID" value="NZ_JAUSVS010000006.1"/>
</dbReference>
<keyword evidence="1" id="KW-0560">Oxidoreductase</keyword>
<dbReference type="EMBL" id="JAUSVS010000006">
    <property type="protein sequence ID" value="MDQ0465262.1"/>
    <property type="molecule type" value="Genomic_DNA"/>
</dbReference>
<evidence type="ECO:0000313" key="3">
    <source>
        <dbReference type="EMBL" id="MDQ0465262.1"/>
    </source>
</evidence>
<dbReference type="Proteomes" id="UP001228905">
    <property type="component" value="Unassembled WGS sequence"/>
</dbReference>
<evidence type="ECO:0000256" key="1">
    <source>
        <dbReference type="ARBA" id="ARBA00023002"/>
    </source>
</evidence>
<dbReference type="InterPro" id="IPR006076">
    <property type="entry name" value="FAD-dep_OxRdtase"/>
</dbReference>
<organism evidence="3 4">
    <name type="scientific">Caulobacter ginsengisoli</name>
    <dbReference type="NCBI Taxonomy" id="400775"/>
    <lineage>
        <taxon>Bacteria</taxon>
        <taxon>Pseudomonadati</taxon>
        <taxon>Pseudomonadota</taxon>
        <taxon>Alphaproteobacteria</taxon>
        <taxon>Caulobacterales</taxon>
        <taxon>Caulobacteraceae</taxon>
        <taxon>Caulobacter</taxon>
    </lineage>
</organism>
<gene>
    <name evidence="3" type="ORF">QO010_003049</name>
</gene>
<dbReference type="Gene3D" id="3.50.50.60">
    <property type="entry name" value="FAD/NAD(P)-binding domain"/>
    <property type="match status" value="1"/>
</dbReference>
<reference evidence="3 4" key="1">
    <citation type="submission" date="2023-07" db="EMBL/GenBank/DDBJ databases">
        <title>Genomic Encyclopedia of Type Strains, Phase IV (KMG-IV): sequencing the most valuable type-strain genomes for metagenomic binning, comparative biology and taxonomic classification.</title>
        <authorList>
            <person name="Goeker M."/>
        </authorList>
    </citation>
    <scope>NUCLEOTIDE SEQUENCE [LARGE SCALE GENOMIC DNA]</scope>
    <source>
        <strain evidence="3 4">DSM 18695</strain>
    </source>
</reference>
<dbReference type="PANTHER" id="PTHR43422">
    <property type="entry name" value="THIAMINE THIAZOLE SYNTHASE"/>
    <property type="match status" value="1"/>
</dbReference>
<dbReference type="InterPro" id="IPR036188">
    <property type="entry name" value="FAD/NAD-bd_sf"/>
</dbReference>
<dbReference type="Pfam" id="PF01266">
    <property type="entry name" value="DAO"/>
    <property type="match status" value="1"/>
</dbReference>
<evidence type="ECO:0000259" key="2">
    <source>
        <dbReference type="Pfam" id="PF01266"/>
    </source>
</evidence>
<accession>A0ABU0ITC8</accession>
<protein>
    <submittedName>
        <fullName evidence="3">2-polyprenyl-6-methoxyphenol hydroxylase-like FAD-dependent oxidoreductase</fullName>
    </submittedName>
</protein>
<dbReference type="SUPFAM" id="SSF51905">
    <property type="entry name" value="FAD/NAD(P)-binding domain"/>
    <property type="match status" value="1"/>
</dbReference>
<evidence type="ECO:0000313" key="4">
    <source>
        <dbReference type="Proteomes" id="UP001228905"/>
    </source>
</evidence>
<comment type="caution">
    <text evidence="3">The sequence shown here is derived from an EMBL/GenBank/DDBJ whole genome shotgun (WGS) entry which is preliminary data.</text>
</comment>
<feature type="domain" description="FAD dependent oxidoreductase" evidence="2">
    <location>
        <begin position="9"/>
        <end position="71"/>
    </location>
</feature>
<dbReference type="PANTHER" id="PTHR43422:SF3">
    <property type="entry name" value="THIAMINE THIAZOLE SYNTHASE"/>
    <property type="match status" value="1"/>
</dbReference>
<sequence>MTAAASQSVLVVGAGMAGLFTALALGKAGHRVTILERDPPAPEGGADEAFETWNRRGVGHLRHSHAFLARLREILVAEHPDLLQELVEAGVRELKFAEGLPLSSRYLYKPQPGDDALTILTSRRTTLELVIRRHVQVMAGVEIRSGVNVTGLLGEKDAQGRFVCTGLKTDQGDMAADIVVDGAGRTTDLFDHLAEMGIKAPEEEEDAGILYYTRHWRLRPGQVQPERGKASAAGDLGFIKFGVFPGDNGCFSVTLAVPEIELTLRQAVLKPEVFDRICALLPGVAPWTAPDKSEPISKVFGMGDLKSRWRDTAPNDQPLALNLFAAGDGLVRTNPLYGRGCSFAAVEGQLLAKALASSSDPVARAVAYQKSVNDQLRPFYIQMRDQDRSAIRRAKHALNPDYQPKLKARLIKSFAEDGVGVALRSDPDLMRQFMRGFHMLEASDAWIKRPANLAKVVRVWSRGKTKNAAFYPARLGPDRSALFADLQLPVRADAERLGIA</sequence>
<name>A0ABU0ITC8_9CAUL</name>